<evidence type="ECO:0000313" key="2">
    <source>
        <dbReference type="Proteomes" id="UP001177260"/>
    </source>
</evidence>
<proteinExistence type="predicted"/>
<gene>
    <name evidence="1" type="ORF">N8T08_006155</name>
</gene>
<name>A0ACC3B0M2_9EURO</name>
<evidence type="ECO:0000313" key="1">
    <source>
        <dbReference type="EMBL" id="KAK1143754.1"/>
    </source>
</evidence>
<comment type="caution">
    <text evidence="1">The sequence shown here is derived from an EMBL/GenBank/DDBJ whole genome shotgun (WGS) entry which is preliminary data.</text>
</comment>
<protein>
    <submittedName>
        <fullName evidence="1">Uncharacterized protein</fullName>
    </submittedName>
</protein>
<sequence>MGSRLRCEAKVKKGTRCRRLSSDLSVYCKQHANMIKKDTGATKADTSNVMVKIESQERSPESSKVSEESDLESTTPYDHAEAYYEDTLGRRANSFKVGVMNDNCQSARNENFGNMTAHNIINSPIQQTFNRISNFQDHMHITINDYHPTIYNIIYYIGPAFLDPAKLFEHRIEKTKHATGKRSNEIDADTVNLNYSTPHNEERRAYKRPMENRKAAIQDTALRLNKIAFPLRIAAAICHDNRWKQLLRTIDLAATKV</sequence>
<dbReference type="EMBL" id="JAOPJF010000037">
    <property type="protein sequence ID" value="KAK1143754.1"/>
    <property type="molecule type" value="Genomic_DNA"/>
</dbReference>
<reference evidence="1 2" key="1">
    <citation type="journal article" date="2023" name="ACS Omega">
        <title>Identification of the Neoaspergillic Acid Biosynthesis Gene Cluster by Establishing an In Vitro CRISPR-Ribonucleoprotein Genetic System in Aspergillus melleus.</title>
        <authorList>
            <person name="Yuan B."/>
            <person name="Grau M.F."/>
            <person name="Murata R.M."/>
            <person name="Torok T."/>
            <person name="Venkateswaran K."/>
            <person name="Stajich J.E."/>
            <person name="Wang C.C.C."/>
        </authorList>
    </citation>
    <scope>NUCLEOTIDE SEQUENCE [LARGE SCALE GENOMIC DNA]</scope>
    <source>
        <strain evidence="1 2">IMV 1140</strain>
    </source>
</reference>
<accession>A0ACC3B0M2</accession>
<organism evidence="1 2">
    <name type="scientific">Aspergillus melleus</name>
    <dbReference type="NCBI Taxonomy" id="138277"/>
    <lineage>
        <taxon>Eukaryota</taxon>
        <taxon>Fungi</taxon>
        <taxon>Dikarya</taxon>
        <taxon>Ascomycota</taxon>
        <taxon>Pezizomycotina</taxon>
        <taxon>Eurotiomycetes</taxon>
        <taxon>Eurotiomycetidae</taxon>
        <taxon>Eurotiales</taxon>
        <taxon>Aspergillaceae</taxon>
        <taxon>Aspergillus</taxon>
        <taxon>Aspergillus subgen. Circumdati</taxon>
    </lineage>
</organism>
<dbReference type="Proteomes" id="UP001177260">
    <property type="component" value="Unassembled WGS sequence"/>
</dbReference>
<keyword evidence="2" id="KW-1185">Reference proteome</keyword>